<feature type="signal peptide" evidence="1">
    <location>
        <begin position="1"/>
        <end position="20"/>
    </location>
</feature>
<protein>
    <submittedName>
        <fullName evidence="2">Uncharacterized protein</fullName>
    </submittedName>
</protein>
<dbReference type="EMBL" id="DVJI01000001">
    <property type="protein sequence ID" value="HIS70378.1"/>
    <property type="molecule type" value="Genomic_DNA"/>
</dbReference>
<name>A0A9D1FFV4_9PROT</name>
<feature type="chain" id="PRO_5039614109" evidence="1">
    <location>
        <begin position="21"/>
        <end position="190"/>
    </location>
</feature>
<keyword evidence="1" id="KW-0732">Signal</keyword>
<organism evidence="2 3">
    <name type="scientific">Candidatus Enterousia intestinigallinarum</name>
    <dbReference type="NCBI Taxonomy" id="2840790"/>
    <lineage>
        <taxon>Bacteria</taxon>
        <taxon>Pseudomonadati</taxon>
        <taxon>Pseudomonadota</taxon>
        <taxon>Alphaproteobacteria</taxon>
        <taxon>Candidatus Enterousia</taxon>
    </lineage>
</organism>
<evidence type="ECO:0000256" key="1">
    <source>
        <dbReference type="SAM" id="SignalP"/>
    </source>
</evidence>
<reference evidence="2" key="1">
    <citation type="submission" date="2020-10" db="EMBL/GenBank/DDBJ databases">
        <authorList>
            <person name="Gilroy R."/>
        </authorList>
    </citation>
    <scope>NUCLEOTIDE SEQUENCE</scope>
    <source>
        <strain evidence="2">ChiGjej3B3-5194</strain>
    </source>
</reference>
<gene>
    <name evidence="2" type="ORF">IAD02_00080</name>
</gene>
<dbReference type="AlphaFoldDB" id="A0A9D1FFV4"/>
<proteinExistence type="predicted"/>
<dbReference type="Proteomes" id="UP000886742">
    <property type="component" value="Unassembled WGS sequence"/>
</dbReference>
<evidence type="ECO:0000313" key="3">
    <source>
        <dbReference type="Proteomes" id="UP000886742"/>
    </source>
</evidence>
<sequence>MKKALYVAPIVAVFCNGAIAWTPGQQCGADYDMSTYYQCDCPIEDRMDTGWIVGPCDSYEQIWCYDADGVCAGDGGEGACGVCGCTDSVGDWIEIGSPHNTGFIRRVITTYSHSDNYYICRESTRTEYACAAGYYGNGTTVCRLCPSFNGTAGASDIGATSITDCYIAAGTTFSDSTGTYTYTRDCYYSN</sequence>
<evidence type="ECO:0000313" key="2">
    <source>
        <dbReference type="EMBL" id="HIS70378.1"/>
    </source>
</evidence>
<comment type="caution">
    <text evidence="2">The sequence shown here is derived from an EMBL/GenBank/DDBJ whole genome shotgun (WGS) entry which is preliminary data.</text>
</comment>
<reference evidence="2" key="2">
    <citation type="journal article" date="2021" name="PeerJ">
        <title>Extensive microbial diversity within the chicken gut microbiome revealed by metagenomics and culture.</title>
        <authorList>
            <person name="Gilroy R."/>
            <person name="Ravi A."/>
            <person name="Getino M."/>
            <person name="Pursley I."/>
            <person name="Horton D.L."/>
            <person name="Alikhan N.F."/>
            <person name="Baker D."/>
            <person name="Gharbi K."/>
            <person name="Hall N."/>
            <person name="Watson M."/>
            <person name="Adriaenssens E.M."/>
            <person name="Foster-Nyarko E."/>
            <person name="Jarju S."/>
            <person name="Secka A."/>
            <person name="Antonio M."/>
            <person name="Oren A."/>
            <person name="Chaudhuri R.R."/>
            <person name="La Ragione R."/>
            <person name="Hildebrand F."/>
            <person name="Pallen M.J."/>
        </authorList>
    </citation>
    <scope>NUCLEOTIDE SEQUENCE</scope>
    <source>
        <strain evidence="2">ChiGjej3B3-5194</strain>
    </source>
</reference>
<accession>A0A9D1FFV4</accession>